<feature type="region of interest" description="Disordered" evidence="1">
    <location>
        <begin position="235"/>
        <end position="287"/>
    </location>
</feature>
<accession>A0A4U5N1G3</accession>
<dbReference type="Proteomes" id="UP000298663">
    <property type="component" value="Unassembled WGS sequence"/>
</dbReference>
<dbReference type="EMBL" id="AZBU02000005">
    <property type="protein sequence ID" value="TKR75892.1"/>
    <property type="molecule type" value="Genomic_DNA"/>
</dbReference>
<reference evidence="2 3" key="2">
    <citation type="journal article" date="2019" name="G3 (Bethesda)">
        <title>Hybrid Assembly of the Genome of the Entomopathogenic Nematode Steinernema carpocapsae Identifies the X-Chromosome.</title>
        <authorList>
            <person name="Serra L."/>
            <person name="Macchietto M."/>
            <person name="Macias-Munoz A."/>
            <person name="McGill C.J."/>
            <person name="Rodriguez I.M."/>
            <person name="Rodriguez B."/>
            <person name="Murad R."/>
            <person name="Mortazavi A."/>
        </authorList>
    </citation>
    <scope>NUCLEOTIDE SEQUENCE [LARGE SCALE GENOMIC DNA]</scope>
    <source>
        <strain evidence="2 3">ALL</strain>
    </source>
</reference>
<dbReference type="InterPro" id="IPR012292">
    <property type="entry name" value="Globin/Proto"/>
</dbReference>
<dbReference type="GO" id="GO:0020037">
    <property type="term" value="F:heme binding"/>
    <property type="evidence" value="ECO:0007669"/>
    <property type="project" value="InterPro"/>
</dbReference>
<dbReference type="GO" id="GO:0019825">
    <property type="term" value="F:oxygen binding"/>
    <property type="evidence" value="ECO:0007669"/>
    <property type="project" value="InterPro"/>
</dbReference>
<feature type="compositionally biased region" description="Polar residues" evidence="1">
    <location>
        <begin position="235"/>
        <end position="253"/>
    </location>
</feature>
<reference evidence="2 3" key="1">
    <citation type="journal article" date="2015" name="Genome Biol.">
        <title>Comparative genomics of Steinernema reveals deeply conserved gene regulatory networks.</title>
        <authorList>
            <person name="Dillman A.R."/>
            <person name="Macchietto M."/>
            <person name="Porter C.F."/>
            <person name="Rogers A."/>
            <person name="Williams B."/>
            <person name="Antoshechkin I."/>
            <person name="Lee M.M."/>
            <person name="Goodwin Z."/>
            <person name="Lu X."/>
            <person name="Lewis E.E."/>
            <person name="Goodrich-Blair H."/>
            <person name="Stock S.P."/>
            <person name="Adams B.J."/>
            <person name="Sternberg P.W."/>
            <person name="Mortazavi A."/>
        </authorList>
    </citation>
    <scope>NUCLEOTIDE SEQUENCE [LARGE SCALE GENOMIC DNA]</scope>
    <source>
        <strain evidence="2 3">ALL</strain>
    </source>
</reference>
<comment type="caution">
    <text evidence="2">The sequence shown here is derived from an EMBL/GenBank/DDBJ whole genome shotgun (WGS) entry which is preliminary data.</text>
</comment>
<gene>
    <name evidence="2" type="ORF">L596_017121</name>
</gene>
<evidence type="ECO:0000256" key="1">
    <source>
        <dbReference type="SAM" id="MobiDB-lite"/>
    </source>
</evidence>
<proteinExistence type="predicted"/>
<sequence>MGGESSKFASNHVLRRHSTRSIRYVDPPAITIGNSKSCQDVAETANKIRDSLSVPEIVEYGRNSVQNSGCNSPAQRTNSIRRKNTLSIKMRQLIQSCFQNPHEVIGRKIAKRTSDQRHDFMTFYATLPQEQREEFEESIKMLLKKSVANIDFPDEINRLSEEFGSRLVALRASGFKPEFMTPLADAFIRECTYLDNAVHPRHLTSAAFTEFMSVIFSSVRNGYYAQMRKIRRASHSNSFNGKSSTASTSPTNSRFKRLSMDSSQNGFGQAPPSPAARGSSSRSISPGESLTDECFGFDNVYLCPPNATSFLPVSARSA</sequence>
<dbReference type="OrthoDB" id="5814999at2759"/>
<organism evidence="2 3">
    <name type="scientific">Steinernema carpocapsae</name>
    <name type="common">Entomopathogenic nematode</name>
    <dbReference type="NCBI Taxonomy" id="34508"/>
    <lineage>
        <taxon>Eukaryota</taxon>
        <taxon>Metazoa</taxon>
        <taxon>Ecdysozoa</taxon>
        <taxon>Nematoda</taxon>
        <taxon>Chromadorea</taxon>
        <taxon>Rhabditida</taxon>
        <taxon>Tylenchina</taxon>
        <taxon>Panagrolaimomorpha</taxon>
        <taxon>Strongyloidoidea</taxon>
        <taxon>Steinernematidae</taxon>
        <taxon>Steinernema</taxon>
    </lineage>
</organism>
<keyword evidence="3" id="KW-1185">Reference proteome</keyword>
<dbReference type="Gene3D" id="1.10.490.10">
    <property type="entry name" value="Globins"/>
    <property type="match status" value="1"/>
</dbReference>
<evidence type="ECO:0000313" key="2">
    <source>
        <dbReference type="EMBL" id="TKR75892.1"/>
    </source>
</evidence>
<name>A0A4U5N1G3_STECR</name>
<protein>
    <submittedName>
        <fullName evidence="2">Uncharacterized protein</fullName>
    </submittedName>
</protein>
<dbReference type="AlphaFoldDB" id="A0A4U5N1G3"/>
<feature type="compositionally biased region" description="Low complexity" evidence="1">
    <location>
        <begin position="275"/>
        <end position="287"/>
    </location>
</feature>
<evidence type="ECO:0000313" key="3">
    <source>
        <dbReference type="Proteomes" id="UP000298663"/>
    </source>
</evidence>